<name>A0ABW0ATE9_9ACTN</name>
<sequence length="345" mass="36237">MTRPTTRSPDVILARTRELTTPPLRAATDGLHPSLARVCAYHFGWCDRYGSPRRGAVPSKMVRAATALLAAEAAGGEHREPAAVPGAVAVELLHNFTLLHDDVLDEDKLRRGRPTAWVVFGSGLAVLAGDALTAAAARTLADIGTDAGHRALAILLECFAALCDGEADDLDLSRPTTVEDYLRMSAGKTGSLLAASAAIGATLASGDDRLVGGLRSACLAAALAWQAANDVEDIWGWGDPAVTGKPAFGDLRQRKVTLPVLAAARSGTPAGDEIAALLAATADDPPWDVAHIARLIEKAGGRAYAEQLARDQLITAHRELDRVGIPDPAKSELASLFRLIVTRTF</sequence>
<protein>
    <submittedName>
        <fullName evidence="4">Polyprenyl synthetase family protein</fullName>
    </submittedName>
</protein>
<organism evidence="4 5">
    <name type="scientific">Streptomyces amakusaensis</name>
    <dbReference type="NCBI Taxonomy" id="67271"/>
    <lineage>
        <taxon>Bacteria</taxon>
        <taxon>Bacillati</taxon>
        <taxon>Actinomycetota</taxon>
        <taxon>Actinomycetes</taxon>
        <taxon>Kitasatosporales</taxon>
        <taxon>Streptomycetaceae</taxon>
        <taxon>Streptomyces</taxon>
    </lineage>
</organism>
<dbReference type="PANTHER" id="PTHR12001">
    <property type="entry name" value="GERANYLGERANYL PYROPHOSPHATE SYNTHASE"/>
    <property type="match status" value="1"/>
</dbReference>
<gene>
    <name evidence="4" type="ORF">ACFPRH_26470</name>
</gene>
<comment type="caution">
    <text evidence="4">The sequence shown here is derived from an EMBL/GenBank/DDBJ whole genome shotgun (WGS) entry which is preliminary data.</text>
</comment>
<evidence type="ECO:0000313" key="4">
    <source>
        <dbReference type="EMBL" id="MFC5155285.1"/>
    </source>
</evidence>
<dbReference type="InterPro" id="IPR033749">
    <property type="entry name" value="Polyprenyl_synt_CS"/>
</dbReference>
<dbReference type="SFLD" id="SFLDS00005">
    <property type="entry name" value="Isoprenoid_Synthase_Type_I"/>
    <property type="match status" value="1"/>
</dbReference>
<evidence type="ECO:0000256" key="3">
    <source>
        <dbReference type="RuleBase" id="RU004466"/>
    </source>
</evidence>
<dbReference type="SUPFAM" id="SSF48576">
    <property type="entry name" value="Terpenoid synthases"/>
    <property type="match status" value="1"/>
</dbReference>
<reference evidence="5" key="1">
    <citation type="journal article" date="2019" name="Int. J. Syst. Evol. Microbiol.">
        <title>The Global Catalogue of Microorganisms (GCM) 10K type strain sequencing project: providing services to taxonomists for standard genome sequencing and annotation.</title>
        <authorList>
            <consortium name="The Broad Institute Genomics Platform"/>
            <consortium name="The Broad Institute Genome Sequencing Center for Infectious Disease"/>
            <person name="Wu L."/>
            <person name="Ma J."/>
        </authorList>
    </citation>
    <scope>NUCLEOTIDE SEQUENCE [LARGE SCALE GENOMIC DNA]</scope>
    <source>
        <strain evidence="5">PCU 266</strain>
    </source>
</reference>
<dbReference type="EMBL" id="JBHSKP010000021">
    <property type="protein sequence ID" value="MFC5155285.1"/>
    <property type="molecule type" value="Genomic_DNA"/>
</dbReference>
<keyword evidence="1" id="KW-0479">Metal-binding</keyword>
<accession>A0ABW0ATE9</accession>
<dbReference type="PANTHER" id="PTHR12001:SF86">
    <property type="entry name" value="GERANYLGERANYL DIPHOSPHATE SYNTHASE"/>
    <property type="match status" value="1"/>
</dbReference>
<comment type="similarity">
    <text evidence="3">Belongs to the FPP/GGPP synthase family.</text>
</comment>
<evidence type="ECO:0000256" key="1">
    <source>
        <dbReference type="ARBA" id="ARBA00022723"/>
    </source>
</evidence>
<dbReference type="InterPro" id="IPR000092">
    <property type="entry name" value="Polyprenyl_synt"/>
</dbReference>
<dbReference type="Proteomes" id="UP001596160">
    <property type="component" value="Unassembled WGS sequence"/>
</dbReference>
<dbReference type="Gene3D" id="1.10.600.10">
    <property type="entry name" value="Farnesyl Diphosphate Synthase"/>
    <property type="match status" value="1"/>
</dbReference>
<keyword evidence="5" id="KW-1185">Reference proteome</keyword>
<evidence type="ECO:0000313" key="5">
    <source>
        <dbReference type="Proteomes" id="UP001596160"/>
    </source>
</evidence>
<evidence type="ECO:0000256" key="2">
    <source>
        <dbReference type="ARBA" id="ARBA00022842"/>
    </source>
</evidence>
<keyword evidence="2" id="KW-0460">Magnesium</keyword>
<keyword evidence="3" id="KW-0808">Transferase</keyword>
<dbReference type="Pfam" id="PF00348">
    <property type="entry name" value="polyprenyl_synt"/>
    <property type="match status" value="1"/>
</dbReference>
<dbReference type="RefSeq" id="WP_344482551.1">
    <property type="nucleotide sequence ID" value="NZ_BAAASB010000018.1"/>
</dbReference>
<dbReference type="PROSITE" id="PS00723">
    <property type="entry name" value="POLYPRENYL_SYNTHASE_1"/>
    <property type="match status" value="1"/>
</dbReference>
<proteinExistence type="inferred from homology"/>
<dbReference type="InterPro" id="IPR008949">
    <property type="entry name" value="Isoprenoid_synthase_dom_sf"/>
</dbReference>